<dbReference type="EMBL" id="QGNW01000286">
    <property type="protein sequence ID" value="RVW79113.1"/>
    <property type="molecule type" value="Genomic_DNA"/>
</dbReference>
<reference evidence="1 2" key="1">
    <citation type="journal article" date="2018" name="PLoS Genet.">
        <title>Population sequencing reveals clonal diversity and ancestral inbreeding in the grapevine cultivar Chardonnay.</title>
        <authorList>
            <person name="Roach M.J."/>
            <person name="Johnson D.L."/>
            <person name="Bohlmann J."/>
            <person name="van Vuuren H.J."/>
            <person name="Jones S.J."/>
            <person name="Pretorius I.S."/>
            <person name="Schmidt S.A."/>
            <person name="Borneman A.R."/>
        </authorList>
    </citation>
    <scope>NUCLEOTIDE SEQUENCE [LARGE SCALE GENOMIC DNA]</scope>
    <source>
        <strain evidence="2">cv. Chardonnay</strain>
        <tissue evidence="1">Leaf</tissue>
    </source>
</reference>
<proteinExistence type="predicted"/>
<dbReference type="Proteomes" id="UP000288805">
    <property type="component" value="Unassembled WGS sequence"/>
</dbReference>
<comment type="caution">
    <text evidence="1">The sequence shown here is derived from an EMBL/GenBank/DDBJ whole genome shotgun (WGS) entry which is preliminary data.</text>
</comment>
<accession>A0A438H445</accession>
<organism evidence="1 2">
    <name type="scientific">Vitis vinifera</name>
    <name type="common">Grape</name>
    <dbReference type="NCBI Taxonomy" id="29760"/>
    <lineage>
        <taxon>Eukaryota</taxon>
        <taxon>Viridiplantae</taxon>
        <taxon>Streptophyta</taxon>
        <taxon>Embryophyta</taxon>
        <taxon>Tracheophyta</taxon>
        <taxon>Spermatophyta</taxon>
        <taxon>Magnoliopsida</taxon>
        <taxon>eudicotyledons</taxon>
        <taxon>Gunneridae</taxon>
        <taxon>Pentapetalae</taxon>
        <taxon>rosids</taxon>
        <taxon>Vitales</taxon>
        <taxon>Vitaceae</taxon>
        <taxon>Viteae</taxon>
        <taxon>Vitis</taxon>
    </lineage>
</organism>
<evidence type="ECO:0000313" key="1">
    <source>
        <dbReference type="EMBL" id="RVW79113.1"/>
    </source>
</evidence>
<name>A0A438H445_VITVI</name>
<evidence type="ECO:0000313" key="2">
    <source>
        <dbReference type="Proteomes" id="UP000288805"/>
    </source>
</evidence>
<gene>
    <name evidence="1" type="ORF">CK203_048228</name>
</gene>
<evidence type="ECO:0008006" key="3">
    <source>
        <dbReference type="Google" id="ProtNLM"/>
    </source>
</evidence>
<dbReference type="AlphaFoldDB" id="A0A438H445"/>
<sequence length="60" mass="6839">MGVQTKERQREVVKVKDSISGISSSMNLQLEQLEVNTTFLHGDLDEEIFMETKKGIIKDN</sequence>
<protein>
    <recommendedName>
        <fullName evidence="3">Retrovirus-related Pol polyprotein from transposon TNT 1-94</fullName>
    </recommendedName>
</protein>